<proteinExistence type="predicted"/>
<keyword evidence="7" id="KW-1185">Reference proteome</keyword>
<dbReference type="AlphaFoldDB" id="A0ABD1CXA9"/>
<keyword evidence="2" id="KW-0539">Nucleus</keyword>
<reference evidence="6 7" key="1">
    <citation type="submission" date="2024-05" db="EMBL/GenBank/DDBJ databases">
        <title>Culex pipiens pipiens assembly and annotation.</title>
        <authorList>
            <person name="Alout H."/>
            <person name="Durand T."/>
        </authorList>
    </citation>
    <scope>NUCLEOTIDE SEQUENCE [LARGE SCALE GENOMIC DNA]</scope>
    <source>
        <strain evidence="6">HA-2024</strain>
        <tissue evidence="6">Whole body</tissue>
    </source>
</reference>
<comment type="subcellular location">
    <subcellularLocation>
        <location evidence="1">Nucleus</location>
    </subcellularLocation>
</comment>
<keyword evidence="4" id="KW-0175">Coiled coil</keyword>
<dbReference type="Pfam" id="PF04821">
    <property type="entry name" value="TIMELESS"/>
    <property type="match status" value="2"/>
</dbReference>
<feature type="coiled-coil region" evidence="4">
    <location>
        <begin position="214"/>
        <end position="241"/>
    </location>
</feature>
<evidence type="ECO:0000256" key="2">
    <source>
        <dbReference type="ARBA" id="ARBA00023242"/>
    </source>
</evidence>
<keyword evidence="3" id="KW-0131">Cell cycle</keyword>
<evidence type="ECO:0000259" key="5">
    <source>
        <dbReference type="Pfam" id="PF04821"/>
    </source>
</evidence>
<organism evidence="6 7">
    <name type="scientific">Culex pipiens pipiens</name>
    <name type="common">Northern house mosquito</name>
    <dbReference type="NCBI Taxonomy" id="38569"/>
    <lineage>
        <taxon>Eukaryota</taxon>
        <taxon>Metazoa</taxon>
        <taxon>Ecdysozoa</taxon>
        <taxon>Arthropoda</taxon>
        <taxon>Hexapoda</taxon>
        <taxon>Insecta</taxon>
        <taxon>Pterygota</taxon>
        <taxon>Neoptera</taxon>
        <taxon>Endopterygota</taxon>
        <taxon>Diptera</taxon>
        <taxon>Nematocera</taxon>
        <taxon>Culicoidea</taxon>
        <taxon>Culicidae</taxon>
        <taxon>Culicinae</taxon>
        <taxon>Culicini</taxon>
        <taxon>Culex</taxon>
        <taxon>Culex</taxon>
    </lineage>
</organism>
<dbReference type="InterPro" id="IPR044998">
    <property type="entry name" value="Timeless"/>
</dbReference>
<evidence type="ECO:0000256" key="4">
    <source>
        <dbReference type="SAM" id="Coils"/>
    </source>
</evidence>
<evidence type="ECO:0000313" key="7">
    <source>
        <dbReference type="Proteomes" id="UP001562425"/>
    </source>
</evidence>
<evidence type="ECO:0000313" key="6">
    <source>
        <dbReference type="EMBL" id="KAL1381008.1"/>
    </source>
</evidence>
<evidence type="ECO:0000256" key="1">
    <source>
        <dbReference type="ARBA" id="ARBA00004123"/>
    </source>
</evidence>
<comment type="caution">
    <text evidence="6">The sequence shown here is derived from an EMBL/GenBank/DDBJ whole genome shotgun (WGS) entry which is preliminary data.</text>
</comment>
<dbReference type="PANTHER" id="PTHR22940:SF4">
    <property type="entry name" value="PROTEIN TIMELESS HOMOLOG"/>
    <property type="match status" value="1"/>
</dbReference>
<protein>
    <recommendedName>
        <fullName evidence="5">Timeless N-terminal domain-containing protein</fullName>
    </recommendedName>
</protein>
<accession>A0ABD1CXA9</accession>
<name>A0ABD1CXA9_CULPP</name>
<dbReference type="EMBL" id="JBEHCU010008846">
    <property type="protein sequence ID" value="KAL1381008.1"/>
    <property type="molecule type" value="Genomic_DNA"/>
</dbReference>
<sequence length="361" mass="41567">MAVLLADIDATCSNLGHDDGVKYHMEPGTINGLKHLIWILKREGDDNEYRRYIGQKKVMQTDLIPMLMSNFDNPEVADVLLRLIVNLTYPVLLLYNGNYPKDSVGRRNFHRLVEILQTYKEAFAVQQAWIALGDRLQKVLKMDWAELPSCVEAGAENRYEKAASVHDQVLWALHQTGILNLVLYILGSEHEHQYHLHSMEITCLIFREQTAISLADAQLTRTAAEKNRDELELIMSRKREKSDQQVRIPVARHSRFGGTYVVENMKSISDNNLICHQSLQNALKLEFDTDKAPVKKSFRHVKESGTVERKSAFSVRCDVCWNGTPDGEKLAVATTILYLLWAIRFFMEFNRVYKFDLELVR</sequence>
<evidence type="ECO:0000256" key="3">
    <source>
        <dbReference type="ARBA" id="ARBA00023306"/>
    </source>
</evidence>
<gene>
    <name evidence="6" type="ORF">pipiens_013782</name>
</gene>
<feature type="domain" description="Timeless N-terminal" evidence="5">
    <location>
        <begin position="22"/>
        <end position="146"/>
    </location>
</feature>
<dbReference type="InterPro" id="IPR006906">
    <property type="entry name" value="Timeless_N"/>
</dbReference>
<feature type="domain" description="Timeless N-terminal" evidence="5">
    <location>
        <begin position="156"/>
        <end position="262"/>
    </location>
</feature>
<dbReference type="Proteomes" id="UP001562425">
    <property type="component" value="Unassembled WGS sequence"/>
</dbReference>
<dbReference type="PANTHER" id="PTHR22940">
    <property type="entry name" value="TIMEOUT/TIMELESS-2"/>
    <property type="match status" value="1"/>
</dbReference>
<dbReference type="GO" id="GO:0005634">
    <property type="term" value="C:nucleus"/>
    <property type="evidence" value="ECO:0007669"/>
    <property type="project" value="UniProtKB-SubCell"/>
</dbReference>